<keyword evidence="2" id="KW-0227">DNA damage</keyword>
<dbReference type="Pfam" id="PF08676">
    <property type="entry name" value="MutL_C"/>
    <property type="match status" value="1"/>
</dbReference>
<dbReference type="SMART" id="SM01340">
    <property type="entry name" value="DNA_mis_repair"/>
    <property type="match status" value="1"/>
</dbReference>
<accession>A0A6P8RS54</accession>
<keyword evidence="6" id="KW-1185">Reference proteome</keyword>
<dbReference type="Gene3D" id="3.30.230.10">
    <property type="match status" value="1"/>
</dbReference>
<protein>
    <submittedName>
        <fullName evidence="7">DNA mismatch repair protein Mlh3 isoform X1</fullName>
    </submittedName>
</protein>
<dbReference type="InParanoid" id="A0A6P8RS54"/>
<dbReference type="SMART" id="SM00853">
    <property type="entry name" value="MutL_C"/>
    <property type="match status" value="1"/>
</dbReference>
<evidence type="ECO:0000259" key="4">
    <source>
        <dbReference type="SMART" id="SM00853"/>
    </source>
</evidence>
<dbReference type="KEGG" id="gsh:117363928"/>
<feature type="domain" description="DNA mismatch repair protein S5" evidence="5">
    <location>
        <begin position="205"/>
        <end position="321"/>
    </location>
</feature>
<dbReference type="PANTHER" id="PTHR10073:SF47">
    <property type="entry name" value="DNA MISMATCH REPAIR PROTEIN MLH3"/>
    <property type="match status" value="1"/>
</dbReference>
<dbReference type="SUPFAM" id="SSF118116">
    <property type="entry name" value="DNA mismatch repair protein MutL"/>
    <property type="match status" value="1"/>
</dbReference>
<proteinExistence type="inferred from homology"/>
<dbReference type="FunFam" id="3.30.1540.20:FF:000005">
    <property type="entry name" value="MutL homolog 3"/>
    <property type="match status" value="1"/>
</dbReference>
<dbReference type="Gene3D" id="3.30.1370.100">
    <property type="entry name" value="MutL, C-terminal domain, regulatory subdomain"/>
    <property type="match status" value="1"/>
</dbReference>
<dbReference type="Gene3D" id="3.30.1540.20">
    <property type="entry name" value="MutL, C-terminal domain, dimerisation subdomain"/>
    <property type="match status" value="1"/>
</dbReference>
<dbReference type="InterPro" id="IPR014790">
    <property type="entry name" value="MutL_C"/>
</dbReference>
<reference evidence="7" key="1">
    <citation type="submission" date="2025-08" db="UniProtKB">
        <authorList>
            <consortium name="RefSeq"/>
        </authorList>
    </citation>
    <scope>IDENTIFICATION</scope>
</reference>
<evidence type="ECO:0000313" key="7">
    <source>
        <dbReference type="RefSeq" id="XP_033808400.1"/>
    </source>
</evidence>
<dbReference type="SUPFAM" id="SSF55874">
    <property type="entry name" value="ATPase domain of HSP90 chaperone/DNA topoisomerase II/histidine kinase"/>
    <property type="match status" value="1"/>
</dbReference>
<dbReference type="GO" id="GO:0006298">
    <property type="term" value="P:mismatch repair"/>
    <property type="evidence" value="ECO:0007669"/>
    <property type="project" value="InterPro"/>
</dbReference>
<evidence type="ECO:0000256" key="3">
    <source>
        <dbReference type="SAM" id="MobiDB-lite"/>
    </source>
</evidence>
<sequence length="1327" mass="148819">MIRALPLEARSALRSGLAASCPAQCVEELLLNSLDAQASCVAVRVDMERLRLQVVDNGAGMSREDVEQAGRRYFTSKGRAPRLYGFRGEFLASLADAAGLLEISSRGRAAPHTFAKLFLKGRAHALRQAPDARPSAGTTVTVCDLFYNLPVRRGRVRGALEVERARRRLEAVALLHPGVSFSLRDDASARLLLRLPKARDGCARFAQLYGPSRSRGLRPLRFSRRGFDVRGHVSAEAHSSRSLQFLYVNGRRLLLRTKVHRLIDFLLQKESAICKRAAAQLHGVYVLNVTGLHSESEYELGFRNWDGVLHCVEEGVRRFLNREHLRVEPSSEDVKEFQDRNGFRLFSTEKLQPGPEPCADVRENYELSRFSSKAAKRNTESGNPDGEDGGNQETPICLQQGVDDLSSPVTCGQAVGHHNAQTPLLIEDSEAEGMTLKCNQPTDSTGILFSDCNLMAQESSMKRFHGAHEIRDETTSSEECDIRKKENEERKKDVDFVQMEPCFTDLRTHMMPNEVAEISEIQNDSLRLFSRLGPVSAQEIFGNEISVSAHTENVCLAGGLKKAANLQSSWKEKLTLKERKNQESFYISDQRGERDDSTQHCNDASLLNISDVLLAKNFTDRQAKTPKLVFSDPGKLSLVTHVGSLERFRRHYGKAKNSASSQDGNKKCNRVSSLALTEPECSGIWNNNFEPFSDCENTNVEPFGSKNSSLDTLDLDNSCNWSVEKCPNSKDDILLGNKITWLKRQSRIQSNYTVHQDKSANSPASLSLATKLTRMKGDHRKALIPEKTRHFVEESQANLSHKVNAACELLEANEAINQSQTLSVNSQTESHKLNYTAEIMRNFNSSNTANCDGEEHTKCSVFTAGEFANNSDIYPDLENIKVYSGGKYTNADMLNVSLKQEFQTSKFSDISLPCKLEDAPSEDAFQYINDGKSPTSCNWLHYFDVSLGRTVYVNRDTGLSSYSAPSKENQTVCTKDLTTLAVNVVSGNGFQYRCHPFRSDLLLPFLPRPREERDVARQKYRDDEAANGSLQSSFLEWENPVFARQSEVAVDVSSCLAQRLAVKIHNILYPYRFTKEMVHSMKVLKQVDNKFIACLISTKNEETAIPDGNLLVLVDQHAAHERIRLEQLITESYELQPDMSGRKKFFSSTMYPPLQIEVTEEERRLLRSYQRSLEELGLGVSFPEASIPSILVHSVPLCFVEREANEARRRRPAVTQSIVEEFIREQVELLQTAGGARGSFPPTVLKVLASQACHGAIKFNNSLSAEESCSLIEALSRCQLPFQCAHGRPSMLPLADTDHLQLNTQETSLPNLKRLRKMFNTWQLFKQ</sequence>
<dbReference type="Proteomes" id="UP000515159">
    <property type="component" value="Chromosome 7"/>
</dbReference>
<evidence type="ECO:0000256" key="1">
    <source>
        <dbReference type="ARBA" id="ARBA00006082"/>
    </source>
</evidence>
<dbReference type="GO" id="GO:0030983">
    <property type="term" value="F:mismatched DNA binding"/>
    <property type="evidence" value="ECO:0007669"/>
    <property type="project" value="InterPro"/>
</dbReference>
<dbReference type="PANTHER" id="PTHR10073">
    <property type="entry name" value="DNA MISMATCH REPAIR PROTEIN MLH, PMS, MUTL"/>
    <property type="match status" value="1"/>
</dbReference>
<dbReference type="GO" id="GO:0032300">
    <property type="term" value="C:mismatch repair complex"/>
    <property type="evidence" value="ECO:0007669"/>
    <property type="project" value="InterPro"/>
</dbReference>
<dbReference type="FunCoup" id="A0A6P8RS54">
    <property type="interactions" value="1760"/>
</dbReference>
<dbReference type="InterPro" id="IPR042121">
    <property type="entry name" value="MutL_C_regsub"/>
</dbReference>
<feature type="region of interest" description="Disordered" evidence="3">
    <location>
        <begin position="370"/>
        <end position="396"/>
    </location>
</feature>
<dbReference type="InterPro" id="IPR036890">
    <property type="entry name" value="HATPase_C_sf"/>
</dbReference>
<gene>
    <name evidence="7" type="primary">MLH3</name>
</gene>
<feature type="domain" description="MutL C-terminal dimerisation" evidence="4">
    <location>
        <begin position="1083"/>
        <end position="1263"/>
    </location>
</feature>
<dbReference type="GO" id="GO:0016887">
    <property type="term" value="F:ATP hydrolysis activity"/>
    <property type="evidence" value="ECO:0007669"/>
    <property type="project" value="InterPro"/>
</dbReference>
<dbReference type="Pfam" id="PF13589">
    <property type="entry name" value="HATPase_c_3"/>
    <property type="match status" value="1"/>
</dbReference>
<evidence type="ECO:0000256" key="2">
    <source>
        <dbReference type="ARBA" id="ARBA00022763"/>
    </source>
</evidence>
<dbReference type="GO" id="GO:0005524">
    <property type="term" value="F:ATP binding"/>
    <property type="evidence" value="ECO:0007669"/>
    <property type="project" value="InterPro"/>
</dbReference>
<dbReference type="Gene3D" id="3.30.565.10">
    <property type="entry name" value="Histidine kinase-like ATPase, C-terminal domain"/>
    <property type="match status" value="1"/>
</dbReference>
<dbReference type="InterPro" id="IPR038973">
    <property type="entry name" value="MutL/Mlh/Pms-like"/>
</dbReference>
<comment type="similarity">
    <text evidence="1">Belongs to the DNA mismatch repair MutL/HexB family.</text>
</comment>
<dbReference type="InterPro" id="IPR037198">
    <property type="entry name" value="MutL_C_sf"/>
</dbReference>
<dbReference type="CTD" id="27030"/>
<organism evidence="6 7">
    <name type="scientific">Geotrypetes seraphini</name>
    <name type="common">Gaboon caecilian</name>
    <name type="synonym">Caecilia seraphini</name>
    <dbReference type="NCBI Taxonomy" id="260995"/>
    <lineage>
        <taxon>Eukaryota</taxon>
        <taxon>Metazoa</taxon>
        <taxon>Chordata</taxon>
        <taxon>Craniata</taxon>
        <taxon>Vertebrata</taxon>
        <taxon>Euteleostomi</taxon>
        <taxon>Amphibia</taxon>
        <taxon>Gymnophiona</taxon>
        <taxon>Geotrypetes</taxon>
    </lineage>
</organism>
<dbReference type="RefSeq" id="XP_033808400.1">
    <property type="nucleotide sequence ID" value="XM_033952509.1"/>
</dbReference>
<dbReference type="InterPro" id="IPR013507">
    <property type="entry name" value="DNA_mismatch_S5_2-like"/>
</dbReference>
<dbReference type="OrthoDB" id="429932at2759"/>
<dbReference type="InterPro" id="IPR014721">
    <property type="entry name" value="Ribsml_uS5_D2-typ_fold_subgr"/>
</dbReference>
<dbReference type="FunFam" id="3.30.1370.100:FF:000003">
    <property type="entry name" value="DNA mismatch repair protein Mlh3"/>
    <property type="match status" value="1"/>
</dbReference>
<dbReference type="GeneID" id="117363928"/>
<dbReference type="InterPro" id="IPR042120">
    <property type="entry name" value="MutL_C_dimsub"/>
</dbReference>
<evidence type="ECO:0000313" key="6">
    <source>
        <dbReference type="Proteomes" id="UP000515159"/>
    </source>
</evidence>
<evidence type="ECO:0000259" key="5">
    <source>
        <dbReference type="SMART" id="SM01340"/>
    </source>
</evidence>
<name>A0A6P8RS54_GEOSA</name>
<dbReference type="GO" id="GO:0140664">
    <property type="term" value="F:ATP-dependent DNA damage sensor activity"/>
    <property type="evidence" value="ECO:0007669"/>
    <property type="project" value="InterPro"/>
</dbReference>